<dbReference type="PANTHER" id="PTHR24056:SF107">
    <property type="entry name" value="CYCLIN-DEPENDENT KINASE 11A-RELATED"/>
    <property type="match status" value="1"/>
</dbReference>
<dbReference type="PANTHER" id="PTHR24056">
    <property type="entry name" value="CELL DIVISION PROTEIN KINASE"/>
    <property type="match status" value="1"/>
</dbReference>
<dbReference type="AlphaFoldDB" id="A0A9R0DSG1"/>
<sequence length="417" mass="47483">MYSVNEIEISNQDSAGAASRSPLKAALQKSHKETSGLKQAAIDEYRDFIRREKKSYNDKKWKKVKEERKQPTDAEPCFRTVLKESRSIREFQCLNKIDEGAYGVVYRARDKSTDEIVALKRLKSLNETEGLSIAAERELNTLLKLKHPNIVAGWDIAVSSKRNHVYVVMEYVPHQLRSFLETMRQNHLLFGPEHIKCLMSQLLRAVQYLHANHIIHRDLKTHNILLTQGGVLKLADFGMTREYGFPLQQYTPGVCTRWYRAPELLLLSPQYSTPIDMWSIGCILYELVYLCPLFPGTSDLDQLNRIFMDLGTPSDATWPGFSSLPSVQNIILNEYPPGGLRKKINCKDLSESGLSLLEGLLTYNPARRVTAAAALEHAFFKEQPVAIEPAMFPMAMQSEDSDQYSATEPEEDCGYHH</sequence>
<dbReference type="InterPro" id="IPR011009">
    <property type="entry name" value="Kinase-like_dom_sf"/>
</dbReference>
<dbReference type="GO" id="GO:0005524">
    <property type="term" value="F:ATP binding"/>
    <property type="evidence" value="ECO:0007669"/>
    <property type="project" value="UniProtKB-KW"/>
</dbReference>
<accession>A0A9R0DSG1</accession>
<dbReference type="FunFam" id="1.10.510.10:FF:000624">
    <property type="entry name" value="Mitogen-activated protein kinase"/>
    <property type="match status" value="1"/>
</dbReference>
<evidence type="ECO:0000256" key="7">
    <source>
        <dbReference type="SAM" id="MobiDB-lite"/>
    </source>
</evidence>
<evidence type="ECO:0000256" key="6">
    <source>
        <dbReference type="ARBA" id="ARBA00022840"/>
    </source>
</evidence>
<dbReference type="Pfam" id="PF00069">
    <property type="entry name" value="Pkinase"/>
    <property type="match status" value="1"/>
</dbReference>
<dbReference type="Proteomes" id="UP000829999">
    <property type="component" value="Chromosome 10"/>
</dbReference>
<dbReference type="OrthoDB" id="647at2759"/>
<evidence type="ECO:0000256" key="2">
    <source>
        <dbReference type="ARBA" id="ARBA00022527"/>
    </source>
</evidence>
<dbReference type="GO" id="GO:0005634">
    <property type="term" value="C:nucleus"/>
    <property type="evidence" value="ECO:0007669"/>
    <property type="project" value="TreeGrafter"/>
</dbReference>
<evidence type="ECO:0000313" key="9">
    <source>
        <dbReference type="Proteomes" id="UP000829999"/>
    </source>
</evidence>
<dbReference type="SUPFAM" id="SSF56112">
    <property type="entry name" value="Protein kinase-like (PK-like)"/>
    <property type="match status" value="1"/>
</dbReference>
<evidence type="ECO:0000259" key="8">
    <source>
        <dbReference type="PROSITE" id="PS50011"/>
    </source>
</evidence>
<keyword evidence="2" id="KW-0723">Serine/threonine-protein kinase</keyword>
<organism evidence="9 10">
    <name type="scientific">Spodoptera frugiperda</name>
    <name type="common">Fall armyworm</name>
    <dbReference type="NCBI Taxonomy" id="7108"/>
    <lineage>
        <taxon>Eukaryota</taxon>
        <taxon>Metazoa</taxon>
        <taxon>Ecdysozoa</taxon>
        <taxon>Arthropoda</taxon>
        <taxon>Hexapoda</taxon>
        <taxon>Insecta</taxon>
        <taxon>Pterygota</taxon>
        <taxon>Neoptera</taxon>
        <taxon>Endopterygota</taxon>
        <taxon>Lepidoptera</taxon>
        <taxon>Glossata</taxon>
        <taxon>Ditrysia</taxon>
        <taxon>Noctuoidea</taxon>
        <taxon>Noctuidae</taxon>
        <taxon>Amphipyrinae</taxon>
        <taxon>Spodoptera</taxon>
    </lineage>
</organism>
<feature type="region of interest" description="Disordered" evidence="7">
    <location>
        <begin position="1"/>
        <end position="36"/>
    </location>
</feature>
<dbReference type="SMART" id="SM00220">
    <property type="entry name" value="S_TKc"/>
    <property type="match status" value="1"/>
</dbReference>
<name>A0A9R0DSG1_SPOFR</name>
<dbReference type="Gene3D" id="3.30.200.20">
    <property type="entry name" value="Phosphorylase Kinase, domain 1"/>
    <property type="match status" value="1"/>
</dbReference>
<evidence type="ECO:0000256" key="1">
    <source>
        <dbReference type="ARBA" id="ARBA00006485"/>
    </source>
</evidence>
<feature type="compositionally biased region" description="Acidic residues" evidence="7">
    <location>
        <begin position="408"/>
        <end position="417"/>
    </location>
</feature>
<protein>
    <submittedName>
        <fullName evidence="10">Cyclin-dependent kinase 11B-like</fullName>
    </submittedName>
</protein>
<dbReference type="InterPro" id="IPR000719">
    <property type="entry name" value="Prot_kinase_dom"/>
</dbReference>
<evidence type="ECO:0000256" key="4">
    <source>
        <dbReference type="ARBA" id="ARBA00022741"/>
    </source>
</evidence>
<reference evidence="10" key="1">
    <citation type="submission" date="2025-08" db="UniProtKB">
        <authorList>
            <consortium name="RefSeq"/>
        </authorList>
    </citation>
    <scope>IDENTIFICATION</scope>
    <source>
        <tissue evidence="10">Whole larval tissue</tissue>
    </source>
</reference>
<keyword evidence="6" id="KW-0067">ATP-binding</keyword>
<dbReference type="GO" id="GO:0004674">
    <property type="term" value="F:protein serine/threonine kinase activity"/>
    <property type="evidence" value="ECO:0007669"/>
    <property type="project" value="UniProtKB-KW"/>
</dbReference>
<evidence type="ECO:0000313" key="10">
    <source>
        <dbReference type="RefSeq" id="XP_050552537.1"/>
    </source>
</evidence>
<evidence type="ECO:0000256" key="5">
    <source>
        <dbReference type="ARBA" id="ARBA00022777"/>
    </source>
</evidence>
<dbReference type="PROSITE" id="PS50011">
    <property type="entry name" value="PROTEIN_KINASE_DOM"/>
    <property type="match status" value="1"/>
</dbReference>
<dbReference type="GO" id="GO:0007346">
    <property type="term" value="P:regulation of mitotic cell cycle"/>
    <property type="evidence" value="ECO:0007669"/>
    <property type="project" value="TreeGrafter"/>
</dbReference>
<keyword evidence="4" id="KW-0547">Nucleotide-binding</keyword>
<keyword evidence="3" id="KW-0808">Transferase</keyword>
<dbReference type="Gene3D" id="1.10.510.10">
    <property type="entry name" value="Transferase(Phosphotransferase) domain 1"/>
    <property type="match status" value="1"/>
</dbReference>
<dbReference type="RefSeq" id="XP_050552537.1">
    <property type="nucleotide sequence ID" value="XM_050696580.1"/>
</dbReference>
<comment type="similarity">
    <text evidence="1">Belongs to the protein kinase superfamily. CMGC Ser/Thr protein kinase family. CDC2/CDKX subfamily.</text>
</comment>
<feature type="domain" description="Protein kinase" evidence="8">
    <location>
        <begin position="91"/>
        <end position="380"/>
    </location>
</feature>
<proteinExistence type="inferred from homology"/>
<dbReference type="InterPro" id="IPR050108">
    <property type="entry name" value="CDK"/>
</dbReference>
<evidence type="ECO:0000256" key="3">
    <source>
        <dbReference type="ARBA" id="ARBA00022679"/>
    </source>
</evidence>
<feature type="region of interest" description="Disordered" evidence="7">
    <location>
        <begin position="398"/>
        <end position="417"/>
    </location>
</feature>
<keyword evidence="5" id="KW-0418">Kinase</keyword>
<dbReference type="GeneID" id="118277709"/>
<dbReference type="PROSITE" id="PS00108">
    <property type="entry name" value="PROTEIN_KINASE_ST"/>
    <property type="match status" value="1"/>
</dbReference>
<keyword evidence="9" id="KW-1185">Reference proteome</keyword>
<gene>
    <name evidence="10" type="primary">LOC118277709</name>
</gene>
<dbReference type="InterPro" id="IPR008271">
    <property type="entry name" value="Ser/Thr_kinase_AS"/>
</dbReference>